<comment type="subunit">
    <text evidence="11">This enzyme consists of two polypeptide chains, which are synthesized in precursor form from a single polypeptide.</text>
</comment>
<proteinExistence type="inferred from homology"/>
<organism evidence="14 15">
    <name type="scientific">Candidatus Lucifugimonas marina</name>
    <dbReference type="NCBI Taxonomy" id="3038979"/>
    <lineage>
        <taxon>Bacteria</taxon>
        <taxon>Bacillati</taxon>
        <taxon>Chloroflexota</taxon>
        <taxon>Dehalococcoidia</taxon>
        <taxon>SAR202 cluster</taxon>
        <taxon>Candidatus Lucifugimonadales</taxon>
        <taxon>Candidatus Lucifugimonadaceae</taxon>
        <taxon>Candidatus Lucifugimonas</taxon>
    </lineage>
</organism>
<comment type="PTM">
    <text evidence="11">Cleaved by autocatalysis into a large and a small subunit.</text>
</comment>
<comment type="similarity">
    <text evidence="3 11">Belongs to the gamma-glutamyltransferase family.</text>
</comment>
<keyword evidence="6 11" id="KW-0865">Zymogen</keyword>
<dbReference type="InterPro" id="IPR043138">
    <property type="entry name" value="GGT_lsub"/>
</dbReference>
<dbReference type="EC" id="3.4.19.13" evidence="11"/>
<evidence type="ECO:0000313" key="16">
    <source>
        <dbReference type="Proteomes" id="UP001321249"/>
    </source>
</evidence>
<dbReference type="InterPro" id="IPR055262">
    <property type="entry name" value="GGT_CS"/>
</dbReference>
<sequence length="585" mass="62463">MTLSNWRSRAGTTFQTEKRPASGSKAVVVTNHPLGSAAGSEMLLAGGNAIDAAIASLFALTVVEPMMVGIFGAGHMNVRLANGEHHVIDGYSTAPAACTEDMYTPVADSGPDYLKSEGDASSIGYLSIGVPGNLKAWCEALDEWGTMSLSEVMEPAIRFAARGFRASEYLHETIVQMETVIRRFPETAATYMPGGKPLQPGDHVDRSDYARTLRAIADNGPDHLYNGSLGEIVCDYLSRNGGIMTTQDLAGYRTVRREPIKGEYRGYELFGPPPPSAAGVHITEMLNILEEFDVADMGFGTADSIHLLLEVMKKAFADRNRYTGDPDFVEVPVDRLISKHYVEDFIDSIDLETASPEINPGSNEPDHTTHITVADSDGNVVSATQTINELFGSKVTVPGTGMLLNNTQQMFDPHPGKALSVQPGKRVTSSMSPMIVMKDGQPEFAVGLPGGVRIFTSVLQAIVNIIDHRMSAQEAVEAPRVWTQGQDAEIEIGISESVRSAVAAKGHRVTPVTTVGGGMNVVRFEPGGVLSGAACWRADGHAVGVGGGYARSGVRFKPSVGEDEPAENIPASTDSIEEKKNGELA</sequence>
<dbReference type="GO" id="GO:0103068">
    <property type="term" value="F:leukotriene C4 gamma-glutamyl transferase activity"/>
    <property type="evidence" value="ECO:0007669"/>
    <property type="project" value="UniProtKB-EC"/>
</dbReference>
<evidence type="ECO:0000256" key="1">
    <source>
        <dbReference type="ARBA" id="ARBA00001049"/>
    </source>
</evidence>
<dbReference type="InterPro" id="IPR051792">
    <property type="entry name" value="GGT_bact"/>
</dbReference>
<evidence type="ECO:0000256" key="8">
    <source>
        <dbReference type="ARBA" id="ARBA00047417"/>
    </source>
</evidence>
<comment type="pathway">
    <text evidence="11">Sulfur metabolism; glutathione metabolism.</text>
</comment>
<evidence type="ECO:0000313" key="14">
    <source>
        <dbReference type="EMBL" id="WFG39212.1"/>
    </source>
</evidence>
<feature type="binding site" evidence="10">
    <location>
        <begin position="386"/>
        <end position="388"/>
    </location>
    <ligand>
        <name>L-glutamate</name>
        <dbReference type="ChEBI" id="CHEBI:29985"/>
    </ligand>
</feature>
<dbReference type="SUPFAM" id="SSF56235">
    <property type="entry name" value="N-terminal nucleophile aminohydrolases (Ntn hydrolases)"/>
    <property type="match status" value="1"/>
</dbReference>
<comment type="catalytic activity">
    <reaction evidence="2 11">
        <text>glutathione + H2O = L-cysteinylglycine + L-glutamate</text>
        <dbReference type="Rhea" id="RHEA:28807"/>
        <dbReference type="ChEBI" id="CHEBI:15377"/>
        <dbReference type="ChEBI" id="CHEBI:29985"/>
        <dbReference type="ChEBI" id="CHEBI:57925"/>
        <dbReference type="ChEBI" id="CHEBI:61694"/>
        <dbReference type="EC" id="3.4.19.13"/>
    </reaction>
</comment>
<dbReference type="EC" id="2.3.2.2" evidence="11"/>
<dbReference type="Gene3D" id="1.10.246.130">
    <property type="match status" value="1"/>
</dbReference>
<evidence type="ECO:0000256" key="4">
    <source>
        <dbReference type="ARBA" id="ARBA00022679"/>
    </source>
</evidence>
<reference evidence="15 16" key="1">
    <citation type="submission" date="2019-11" db="EMBL/GenBank/DDBJ databases">
        <authorList>
            <person name="Cho J.-C."/>
        </authorList>
    </citation>
    <scope>NUCLEOTIDE SEQUENCE [LARGE SCALE GENOMIC DNA]</scope>
    <source>
        <strain evidence="14 15">JH1073</strain>
        <strain evidence="13 16">JH702</strain>
    </source>
</reference>
<dbReference type="PANTHER" id="PTHR43199">
    <property type="entry name" value="GLUTATHIONE HYDROLASE"/>
    <property type="match status" value="1"/>
</dbReference>
<evidence type="ECO:0000313" key="13">
    <source>
        <dbReference type="EMBL" id="MDG0866062.1"/>
    </source>
</evidence>
<evidence type="ECO:0000256" key="9">
    <source>
        <dbReference type="PIRSR" id="PIRSR600101-1"/>
    </source>
</evidence>
<dbReference type="Proteomes" id="UP001219901">
    <property type="component" value="Chromosome"/>
</dbReference>
<gene>
    <name evidence="14" type="primary">ggt</name>
    <name evidence="13" type="ORF">GKO46_03130</name>
    <name evidence="14" type="ORF">GKO48_06130</name>
</gene>
<dbReference type="InterPro" id="IPR000101">
    <property type="entry name" value="GGT_peptidase"/>
</dbReference>
<evidence type="ECO:0000256" key="12">
    <source>
        <dbReference type="SAM" id="MobiDB-lite"/>
    </source>
</evidence>
<feature type="binding site" evidence="10">
    <location>
        <position position="451"/>
    </location>
    <ligand>
        <name>L-glutamate</name>
        <dbReference type="ChEBI" id="CHEBI:29985"/>
    </ligand>
</feature>
<keyword evidence="4 11" id="KW-0808">Transferase</keyword>
<keyword evidence="7 11" id="KW-0012">Acyltransferase</keyword>
<dbReference type="Gene3D" id="3.60.20.40">
    <property type="match status" value="1"/>
</dbReference>
<feature type="active site" description="Nucleophile" evidence="9">
    <location>
        <position position="368"/>
    </location>
</feature>
<evidence type="ECO:0000256" key="7">
    <source>
        <dbReference type="ARBA" id="ARBA00023315"/>
    </source>
</evidence>
<dbReference type="GO" id="GO:0036374">
    <property type="term" value="F:glutathione hydrolase activity"/>
    <property type="evidence" value="ECO:0007669"/>
    <property type="project" value="UniProtKB-UniRule"/>
</dbReference>
<evidence type="ECO:0000256" key="10">
    <source>
        <dbReference type="PIRSR" id="PIRSR600101-2"/>
    </source>
</evidence>
<keyword evidence="11" id="KW-0317">Glutathione biosynthesis</keyword>
<comment type="catalytic activity">
    <reaction evidence="1 11">
        <text>an S-substituted glutathione + H2O = an S-substituted L-cysteinylglycine + L-glutamate</text>
        <dbReference type="Rhea" id="RHEA:59468"/>
        <dbReference type="ChEBI" id="CHEBI:15377"/>
        <dbReference type="ChEBI" id="CHEBI:29985"/>
        <dbReference type="ChEBI" id="CHEBI:90779"/>
        <dbReference type="ChEBI" id="CHEBI:143103"/>
        <dbReference type="EC" id="3.4.19.13"/>
    </reaction>
</comment>
<dbReference type="InterPro" id="IPR043137">
    <property type="entry name" value="GGT_ssub_C"/>
</dbReference>
<accession>A0AAJ5ZI69</accession>
<dbReference type="EMBL" id="CP046147">
    <property type="protein sequence ID" value="WFG39212.1"/>
    <property type="molecule type" value="Genomic_DNA"/>
</dbReference>
<evidence type="ECO:0000256" key="6">
    <source>
        <dbReference type="ARBA" id="ARBA00023145"/>
    </source>
</evidence>
<dbReference type="RefSeq" id="WP_342822675.1">
    <property type="nucleotide sequence ID" value="NZ_CP046146.1"/>
</dbReference>
<dbReference type="AlphaFoldDB" id="A0AAJ5ZI69"/>
<keyword evidence="5 11" id="KW-0378">Hydrolase</keyword>
<feature type="region of interest" description="Disordered" evidence="12">
    <location>
        <begin position="1"/>
        <end position="24"/>
    </location>
</feature>
<dbReference type="GO" id="GO:0006750">
    <property type="term" value="P:glutathione biosynthetic process"/>
    <property type="evidence" value="ECO:0007669"/>
    <property type="project" value="UniProtKB-KW"/>
</dbReference>
<dbReference type="PRINTS" id="PR01210">
    <property type="entry name" value="GGTRANSPTASE"/>
</dbReference>
<evidence type="ECO:0000313" key="15">
    <source>
        <dbReference type="Proteomes" id="UP001219901"/>
    </source>
</evidence>
<dbReference type="Proteomes" id="UP001321249">
    <property type="component" value="Unassembled WGS sequence"/>
</dbReference>
<feature type="binding site" evidence="10">
    <location>
        <begin position="429"/>
        <end position="430"/>
    </location>
    <ligand>
        <name>L-glutamate</name>
        <dbReference type="ChEBI" id="CHEBI:29985"/>
    </ligand>
</feature>
<dbReference type="PROSITE" id="PS00462">
    <property type="entry name" value="G_GLU_TRANSPEPTIDASE"/>
    <property type="match status" value="1"/>
</dbReference>
<evidence type="ECO:0000256" key="2">
    <source>
        <dbReference type="ARBA" id="ARBA00001089"/>
    </source>
</evidence>
<name>A0AAJ5ZI69_9CHLR</name>
<evidence type="ECO:0000256" key="3">
    <source>
        <dbReference type="ARBA" id="ARBA00009381"/>
    </source>
</evidence>
<dbReference type="Pfam" id="PF01019">
    <property type="entry name" value="G_glu_transpept"/>
    <property type="match status" value="1"/>
</dbReference>
<dbReference type="PANTHER" id="PTHR43199:SF1">
    <property type="entry name" value="GLUTATHIONE HYDROLASE PROENZYME"/>
    <property type="match status" value="1"/>
</dbReference>
<keyword evidence="15" id="KW-1185">Reference proteome</keyword>
<dbReference type="EMBL" id="WMBE01000001">
    <property type="protein sequence ID" value="MDG0866062.1"/>
    <property type="molecule type" value="Genomic_DNA"/>
</dbReference>
<feature type="compositionally biased region" description="Basic and acidic residues" evidence="12">
    <location>
        <begin position="576"/>
        <end position="585"/>
    </location>
</feature>
<feature type="region of interest" description="Disordered" evidence="12">
    <location>
        <begin position="557"/>
        <end position="585"/>
    </location>
</feature>
<comment type="catalytic activity">
    <reaction evidence="8 11">
        <text>an N-terminal (5-L-glutamyl)-[peptide] + an alpha-amino acid = 5-L-glutamyl amino acid + an N-terminal L-alpha-aminoacyl-[peptide]</text>
        <dbReference type="Rhea" id="RHEA:23904"/>
        <dbReference type="Rhea" id="RHEA-COMP:9780"/>
        <dbReference type="Rhea" id="RHEA-COMP:9795"/>
        <dbReference type="ChEBI" id="CHEBI:77644"/>
        <dbReference type="ChEBI" id="CHEBI:78597"/>
        <dbReference type="ChEBI" id="CHEBI:78599"/>
        <dbReference type="ChEBI" id="CHEBI:78608"/>
        <dbReference type="EC" id="2.3.2.2"/>
    </reaction>
</comment>
<dbReference type="NCBIfam" id="TIGR00066">
    <property type="entry name" value="g_glut_trans"/>
    <property type="match status" value="1"/>
</dbReference>
<reference evidence="15" key="3">
    <citation type="submission" date="2023-06" db="EMBL/GenBank/DDBJ databases">
        <title>Pangenomics reveal diversification of enzyme families and niche specialization in globally abundant SAR202 bacteria.</title>
        <authorList>
            <person name="Saw J.H.W."/>
        </authorList>
    </citation>
    <scope>NUCLEOTIDE SEQUENCE [LARGE SCALE GENOMIC DNA]</scope>
    <source>
        <strain evidence="15">JH1073</strain>
    </source>
</reference>
<protein>
    <recommendedName>
        <fullName evidence="11">Glutathione hydrolase proenzyme</fullName>
        <ecNumber evidence="11">2.3.2.2</ecNumber>
        <ecNumber evidence="11">3.4.19.13</ecNumber>
    </recommendedName>
    <component>
        <recommendedName>
            <fullName evidence="11">Glutathione hydrolase large chain</fullName>
        </recommendedName>
    </component>
    <component>
        <recommendedName>
            <fullName evidence="11">Glutathione hydrolase small chain</fullName>
        </recommendedName>
    </component>
</protein>
<evidence type="ECO:0000256" key="5">
    <source>
        <dbReference type="ARBA" id="ARBA00022801"/>
    </source>
</evidence>
<evidence type="ECO:0000256" key="11">
    <source>
        <dbReference type="RuleBase" id="RU368036"/>
    </source>
</evidence>
<feature type="compositionally biased region" description="Polar residues" evidence="12">
    <location>
        <begin position="1"/>
        <end position="15"/>
    </location>
</feature>
<dbReference type="GO" id="GO:0006751">
    <property type="term" value="P:glutathione catabolic process"/>
    <property type="evidence" value="ECO:0007669"/>
    <property type="project" value="UniProtKB-UniRule"/>
</dbReference>
<dbReference type="InterPro" id="IPR029055">
    <property type="entry name" value="Ntn_hydrolases_N"/>
</dbReference>
<reference evidence="14" key="2">
    <citation type="journal article" date="2023" name="Nat. Commun.">
        <title>Cultivation of marine bacteria of the SAR202 clade.</title>
        <authorList>
            <person name="Lim Y."/>
            <person name="Seo J.H."/>
            <person name="Giovannoni S.J."/>
            <person name="Kang I."/>
            <person name="Cho J.C."/>
        </authorList>
    </citation>
    <scope>NUCLEOTIDE SEQUENCE</scope>
    <source>
        <strain evidence="14">JH1073</strain>
    </source>
</reference>